<evidence type="ECO:0000313" key="3">
    <source>
        <dbReference type="Proteomes" id="UP000218231"/>
    </source>
</evidence>
<proteinExistence type="predicted"/>
<reference evidence="2 3" key="1">
    <citation type="journal article" date="2017" name="Curr. Biol.">
        <title>Genome architecture and evolution of a unichromosomal asexual nematode.</title>
        <authorList>
            <person name="Fradin H."/>
            <person name="Zegar C."/>
            <person name="Gutwein M."/>
            <person name="Lucas J."/>
            <person name="Kovtun M."/>
            <person name="Corcoran D."/>
            <person name="Baugh L.R."/>
            <person name="Kiontke K."/>
            <person name="Gunsalus K."/>
            <person name="Fitch D.H."/>
            <person name="Piano F."/>
        </authorList>
    </citation>
    <scope>NUCLEOTIDE SEQUENCE [LARGE SCALE GENOMIC DNA]</scope>
    <source>
        <strain evidence="2">PF1309</strain>
    </source>
</reference>
<name>A0A2A2L030_9BILA</name>
<evidence type="ECO:0000313" key="2">
    <source>
        <dbReference type="EMBL" id="PAV79535.1"/>
    </source>
</evidence>
<organism evidence="2 3">
    <name type="scientific">Diploscapter pachys</name>
    <dbReference type="NCBI Taxonomy" id="2018661"/>
    <lineage>
        <taxon>Eukaryota</taxon>
        <taxon>Metazoa</taxon>
        <taxon>Ecdysozoa</taxon>
        <taxon>Nematoda</taxon>
        <taxon>Chromadorea</taxon>
        <taxon>Rhabditida</taxon>
        <taxon>Rhabditina</taxon>
        <taxon>Rhabditomorpha</taxon>
        <taxon>Rhabditoidea</taxon>
        <taxon>Rhabditidae</taxon>
        <taxon>Diploscapter</taxon>
    </lineage>
</organism>
<keyword evidence="3" id="KW-1185">Reference proteome</keyword>
<feature type="compositionally biased region" description="Basic and acidic residues" evidence="1">
    <location>
        <begin position="94"/>
        <end position="108"/>
    </location>
</feature>
<sequence length="165" mass="19990">MSDRGEFKRYVWVNGERRRRRNRENYEAKKRRLESVRRIPVRKNQGSTQERIDDGSGRMNELEQTDPTYLSDQNDFKRKRVEDPSDTDDLLDQSMRDTRSRRARRNSEDDVEEEPDWEWDYQRRNPDVFPDELLPKARRGVKFKNDTGRSLFLVGTFQIDETRDD</sequence>
<gene>
    <name evidence="2" type="ORF">WR25_20894</name>
</gene>
<dbReference type="Proteomes" id="UP000218231">
    <property type="component" value="Unassembled WGS sequence"/>
</dbReference>
<accession>A0A2A2L030</accession>
<evidence type="ECO:0000256" key="1">
    <source>
        <dbReference type="SAM" id="MobiDB-lite"/>
    </source>
</evidence>
<comment type="caution">
    <text evidence="2">The sequence shown here is derived from an EMBL/GenBank/DDBJ whole genome shotgun (WGS) entry which is preliminary data.</text>
</comment>
<dbReference type="EMBL" id="LIAE01007402">
    <property type="protein sequence ID" value="PAV79535.1"/>
    <property type="molecule type" value="Genomic_DNA"/>
</dbReference>
<feature type="region of interest" description="Disordered" evidence="1">
    <location>
        <begin position="23"/>
        <end position="117"/>
    </location>
</feature>
<protein>
    <submittedName>
        <fullName evidence="2">Uncharacterized protein</fullName>
    </submittedName>
</protein>
<dbReference type="OrthoDB" id="442503at2759"/>
<dbReference type="AlphaFoldDB" id="A0A2A2L030"/>
<feature type="compositionally biased region" description="Basic and acidic residues" evidence="1">
    <location>
        <begin position="23"/>
        <end position="37"/>
    </location>
</feature>
<feature type="compositionally biased region" description="Basic and acidic residues" evidence="1">
    <location>
        <begin position="74"/>
        <end position="83"/>
    </location>
</feature>